<dbReference type="GO" id="GO:0003995">
    <property type="term" value="F:acyl-CoA dehydrogenase activity"/>
    <property type="evidence" value="ECO:0007669"/>
    <property type="project" value="InterPro"/>
</dbReference>
<evidence type="ECO:0000256" key="3">
    <source>
        <dbReference type="ARBA" id="ARBA00022630"/>
    </source>
</evidence>
<dbReference type="PROSITE" id="PS00073">
    <property type="entry name" value="ACYL_COA_DH_2"/>
    <property type="match status" value="1"/>
</dbReference>
<gene>
    <name evidence="10" type="ORF">G7Y85_18940</name>
</gene>
<evidence type="ECO:0000256" key="1">
    <source>
        <dbReference type="ARBA" id="ARBA00001974"/>
    </source>
</evidence>
<keyword evidence="5 6" id="KW-0560">Oxidoreductase</keyword>
<dbReference type="Proteomes" id="UP000472676">
    <property type="component" value="Unassembled WGS sequence"/>
</dbReference>
<evidence type="ECO:0000259" key="8">
    <source>
        <dbReference type="Pfam" id="PF02770"/>
    </source>
</evidence>
<dbReference type="PANTHER" id="PTHR43884">
    <property type="entry name" value="ACYL-COA DEHYDROGENASE"/>
    <property type="match status" value="1"/>
</dbReference>
<evidence type="ECO:0000259" key="7">
    <source>
        <dbReference type="Pfam" id="PF00441"/>
    </source>
</evidence>
<evidence type="ECO:0000256" key="6">
    <source>
        <dbReference type="RuleBase" id="RU362125"/>
    </source>
</evidence>
<evidence type="ECO:0000313" key="10">
    <source>
        <dbReference type="EMBL" id="NGY06855.1"/>
    </source>
</evidence>
<dbReference type="Gene3D" id="2.40.110.10">
    <property type="entry name" value="Butyryl-CoA Dehydrogenase, subunit A, domain 2"/>
    <property type="match status" value="1"/>
</dbReference>
<keyword evidence="4 6" id="KW-0274">FAD</keyword>
<dbReference type="FunFam" id="1.20.140.10:FF:000001">
    <property type="entry name" value="Acyl-CoA dehydrogenase"/>
    <property type="match status" value="1"/>
</dbReference>
<feature type="domain" description="Acyl-CoA dehydrogenase/oxidase N-terminal" evidence="9">
    <location>
        <begin position="15"/>
        <end position="126"/>
    </location>
</feature>
<dbReference type="PIRSF" id="PIRSF016578">
    <property type="entry name" value="HsaA"/>
    <property type="match status" value="1"/>
</dbReference>
<reference evidence="10 11" key="1">
    <citation type="journal article" date="2014" name="Int. J. Syst. Evol. Microbiol.">
        <title>Solimonas terrae sp. nov., isolated from soil.</title>
        <authorList>
            <person name="Kim S.J."/>
            <person name="Moon J.Y."/>
            <person name="Weon H.Y."/>
            <person name="Ahn J.H."/>
            <person name="Chen W.M."/>
            <person name="Kwon S.W."/>
        </authorList>
    </citation>
    <scope>NUCLEOTIDE SEQUENCE [LARGE SCALE GENOMIC DNA]</scope>
    <source>
        <strain evidence="10 11">KIS83-12</strain>
    </source>
</reference>
<dbReference type="InterPro" id="IPR037069">
    <property type="entry name" value="AcylCoA_DH/ox_N_sf"/>
</dbReference>
<dbReference type="InterPro" id="IPR006089">
    <property type="entry name" value="Acyl-CoA_DH_CS"/>
</dbReference>
<evidence type="ECO:0000259" key="9">
    <source>
        <dbReference type="Pfam" id="PF02771"/>
    </source>
</evidence>
<dbReference type="Pfam" id="PF02770">
    <property type="entry name" value="Acyl-CoA_dh_M"/>
    <property type="match status" value="1"/>
</dbReference>
<dbReference type="Gene3D" id="1.10.540.10">
    <property type="entry name" value="Acyl-CoA dehydrogenase/oxidase, N-terminal domain"/>
    <property type="match status" value="1"/>
</dbReference>
<dbReference type="SUPFAM" id="SSF56645">
    <property type="entry name" value="Acyl-CoA dehydrogenase NM domain-like"/>
    <property type="match status" value="1"/>
</dbReference>
<name>A0A6M2BX41_9GAMM</name>
<dbReference type="Pfam" id="PF02771">
    <property type="entry name" value="Acyl-CoA_dh_N"/>
    <property type="match status" value="1"/>
</dbReference>
<dbReference type="InterPro" id="IPR009075">
    <property type="entry name" value="AcylCo_DH/oxidase_C"/>
</dbReference>
<dbReference type="Gene3D" id="1.20.140.10">
    <property type="entry name" value="Butyryl-CoA Dehydrogenase, subunit A, domain 3"/>
    <property type="match status" value="1"/>
</dbReference>
<organism evidence="10 11">
    <name type="scientific">Solimonas terrae</name>
    <dbReference type="NCBI Taxonomy" id="1396819"/>
    <lineage>
        <taxon>Bacteria</taxon>
        <taxon>Pseudomonadati</taxon>
        <taxon>Pseudomonadota</taxon>
        <taxon>Gammaproteobacteria</taxon>
        <taxon>Nevskiales</taxon>
        <taxon>Nevskiaceae</taxon>
        <taxon>Solimonas</taxon>
    </lineage>
</organism>
<feature type="domain" description="Acyl-CoA oxidase/dehydrogenase middle" evidence="8">
    <location>
        <begin position="130"/>
        <end position="224"/>
    </location>
</feature>
<dbReference type="InterPro" id="IPR009100">
    <property type="entry name" value="AcylCoA_DH/oxidase_NM_dom_sf"/>
</dbReference>
<evidence type="ECO:0000256" key="5">
    <source>
        <dbReference type="ARBA" id="ARBA00023002"/>
    </source>
</evidence>
<dbReference type="Pfam" id="PF00441">
    <property type="entry name" value="Acyl-CoA_dh_1"/>
    <property type="match status" value="1"/>
</dbReference>
<evidence type="ECO:0000256" key="4">
    <source>
        <dbReference type="ARBA" id="ARBA00022827"/>
    </source>
</evidence>
<dbReference type="EMBL" id="JAAMOW010000011">
    <property type="protein sequence ID" value="NGY06855.1"/>
    <property type="molecule type" value="Genomic_DNA"/>
</dbReference>
<dbReference type="RefSeq" id="WP_166261207.1">
    <property type="nucleotide sequence ID" value="NZ_JAAMOW010000011.1"/>
</dbReference>
<dbReference type="AlphaFoldDB" id="A0A6M2BX41"/>
<evidence type="ECO:0000313" key="11">
    <source>
        <dbReference type="Proteomes" id="UP000472676"/>
    </source>
</evidence>
<dbReference type="InterPro" id="IPR013786">
    <property type="entry name" value="AcylCoA_DH/ox_N"/>
</dbReference>
<keyword evidence="11" id="KW-1185">Reference proteome</keyword>
<keyword evidence="3 6" id="KW-0285">Flavoprotein</keyword>
<proteinExistence type="inferred from homology"/>
<dbReference type="InterPro" id="IPR006091">
    <property type="entry name" value="Acyl-CoA_Oxase/DH_mid-dom"/>
</dbReference>
<feature type="domain" description="Acyl-CoA dehydrogenase/oxidase C-terminal" evidence="7">
    <location>
        <begin position="236"/>
        <end position="384"/>
    </location>
</feature>
<dbReference type="GO" id="GO:0050660">
    <property type="term" value="F:flavin adenine dinucleotide binding"/>
    <property type="evidence" value="ECO:0007669"/>
    <property type="project" value="InterPro"/>
</dbReference>
<dbReference type="PANTHER" id="PTHR43884:SF12">
    <property type="entry name" value="ISOVALERYL-COA DEHYDROGENASE, MITOCHONDRIAL-RELATED"/>
    <property type="match status" value="1"/>
</dbReference>
<sequence length="387" mass="42551">MTAAEPQRNEALDSELTAWRDTVRRFLADEVEPHYEQWEKAGIVPRELYLKMGAAGFLCVDVPEEYGGAGAPLEFSFAIAEESARLGYMSLTSNLMMHSDIVAPYILHLGSEEQKQKYLPKMISGECFGALAMTEPGTGSDLQAIKTNAQPDGEGYRLNGSKTFITNGQHAGVVIVAAKDGRLGGKGMTLFLVDTELPGFKRGRNLDKIGMHAADTSELFFDNVPLGAGAALGRAGNGFGHLMDELPRERLMLAVAAVAHAEGALERTIEYVTTRKAFGQPVSSFQNTRFELARIKTDIEINRAFYEKCCRLYAEGKLDVPTAAIIKLATSEMECRVVDACLQLFGGYGYMSEYPISRYWTDARIQRIYGGTNEIMKEVIARSLVGR</sequence>
<evidence type="ECO:0000256" key="2">
    <source>
        <dbReference type="ARBA" id="ARBA00009347"/>
    </source>
</evidence>
<protein>
    <submittedName>
        <fullName evidence="10">Acyl-CoA dehydrogenase</fullName>
    </submittedName>
</protein>
<dbReference type="FunFam" id="2.40.110.10:FF:000002">
    <property type="entry name" value="Acyl-CoA dehydrogenase fadE12"/>
    <property type="match status" value="1"/>
</dbReference>
<accession>A0A6M2BX41</accession>
<comment type="similarity">
    <text evidence="2 6">Belongs to the acyl-CoA dehydrogenase family.</text>
</comment>
<dbReference type="InterPro" id="IPR046373">
    <property type="entry name" value="Acyl-CoA_Oxase/DH_mid-dom_sf"/>
</dbReference>
<comment type="caution">
    <text evidence="10">The sequence shown here is derived from an EMBL/GenBank/DDBJ whole genome shotgun (WGS) entry which is preliminary data.</text>
</comment>
<dbReference type="InterPro" id="IPR036250">
    <property type="entry name" value="AcylCo_DH-like_C"/>
</dbReference>
<comment type="cofactor">
    <cofactor evidence="1 6">
        <name>FAD</name>
        <dbReference type="ChEBI" id="CHEBI:57692"/>
    </cofactor>
</comment>
<dbReference type="SUPFAM" id="SSF47203">
    <property type="entry name" value="Acyl-CoA dehydrogenase C-terminal domain-like"/>
    <property type="match status" value="1"/>
</dbReference>